<gene>
    <name evidence="4" type="ORF">DCW48_06800</name>
</gene>
<dbReference type="Gene3D" id="3.40.1280.10">
    <property type="match status" value="1"/>
</dbReference>
<dbReference type="SUPFAM" id="SSF55315">
    <property type="entry name" value="L30e-like"/>
    <property type="match status" value="1"/>
</dbReference>
<evidence type="ECO:0000313" key="5">
    <source>
        <dbReference type="Proteomes" id="UP000264313"/>
    </source>
</evidence>
<dbReference type="PANTHER" id="PTHR43191">
    <property type="entry name" value="RRNA METHYLTRANSFERASE 3"/>
    <property type="match status" value="1"/>
</dbReference>
<organism evidence="4 5">
    <name type="scientific">Methylotenera mobilis</name>
    <dbReference type="NCBI Taxonomy" id="359408"/>
    <lineage>
        <taxon>Bacteria</taxon>
        <taxon>Pseudomonadati</taxon>
        <taxon>Pseudomonadota</taxon>
        <taxon>Betaproteobacteria</taxon>
        <taxon>Nitrosomonadales</taxon>
        <taxon>Methylophilaceae</taxon>
        <taxon>Methylotenera</taxon>
    </lineage>
</organism>
<dbReference type="SUPFAM" id="SSF75217">
    <property type="entry name" value="alpha/beta knot"/>
    <property type="match status" value="1"/>
</dbReference>
<name>A0A351RB65_9PROT</name>
<evidence type="ECO:0000313" key="4">
    <source>
        <dbReference type="EMBL" id="HBA09286.1"/>
    </source>
</evidence>
<dbReference type="PANTHER" id="PTHR43191:SF2">
    <property type="entry name" value="RRNA METHYLTRANSFERASE 3, MITOCHONDRIAL"/>
    <property type="match status" value="1"/>
</dbReference>
<dbReference type="GO" id="GO:0006396">
    <property type="term" value="P:RNA processing"/>
    <property type="evidence" value="ECO:0007669"/>
    <property type="project" value="InterPro"/>
</dbReference>
<dbReference type="GO" id="GO:0008173">
    <property type="term" value="F:RNA methyltransferase activity"/>
    <property type="evidence" value="ECO:0007669"/>
    <property type="project" value="InterPro"/>
</dbReference>
<dbReference type="CDD" id="cd18095">
    <property type="entry name" value="SpoU-like_rRNA-MTase"/>
    <property type="match status" value="1"/>
</dbReference>
<dbReference type="InterPro" id="IPR051259">
    <property type="entry name" value="rRNA_Methyltransferase"/>
</dbReference>
<dbReference type="InterPro" id="IPR029028">
    <property type="entry name" value="Alpha/beta_knot_MTases"/>
</dbReference>
<dbReference type="STRING" id="1132855.GCA_000384255_01141"/>
<dbReference type="InterPro" id="IPR001537">
    <property type="entry name" value="SpoU_MeTrfase"/>
</dbReference>
<evidence type="ECO:0000259" key="3">
    <source>
        <dbReference type="Pfam" id="PF00588"/>
    </source>
</evidence>
<dbReference type="InterPro" id="IPR029064">
    <property type="entry name" value="Ribosomal_eL30-like_sf"/>
</dbReference>
<keyword evidence="1 4" id="KW-0489">Methyltransferase</keyword>
<dbReference type="EMBL" id="DNAA01000164">
    <property type="protein sequence ID" value="HBA09286.1"/>
    <property type="molecule type" value="Genomic_DNA"/>
</dbReference>
<accession>A0A351RB65</accession>
<feature type="domain" description="tRNA/rRNA methyltransferase SpoU type" evidence="3">
    <location>
        <begin position="115"/>
        <end position="254"/>
    </location>
</feature>
<evidence type="ECO:0000256" key="2">
    <source>
        <dbReference type="ARBA" id="ARBA00022679"/>
    </source>
</evidence>
<sequence length="263" mass="28083">MSFKHIVSRDNPVFKQLKKFADNARERRAEGKTLLDGVHLIESYMATFGEPDLVIIPEGKSTVEATGLIQALVDIPTIMLPTLMFAELTPVTNATGILALVKIPQLPAPEMPVFALMLEDIQDPGNIGSMLRTAAAAGVEVVYLSTSCTDAWSPKALRGGQGAQFVLPIVERADLVKTLQAFEGNSYATAMQGESLYSQDLSAPTAFVIGNEGAGLRSQTIAATTKRITIPMAQTSLGSVESLNAGAATAVCLYERMRQANLI</sequence>
<protein>
    <submittedName>
        <fullName evidence="4">RNA methyltransferase</fullName>
    </submittedName>
</protein>
<comment type="caution">
    <text evidence="4">The sequence shown here is derived from an EMBL/GenBank/DDBJ whole genome shotgun (WGS) entry which is preliminary data.</text>
</comment>
<proteinExistence type="predicted"/>
<evidence type="ECO:0000256" key="1">
    <source>
        <dbReference type="ARBA" id="ARBA00022603"/>
    </source>
</evidence>
<keyword evidence="2 4" id="KW-0808">Transferase</keyword>
<dbReference type="Pfam" id="PF00588">
    <property type="entry name" value="SpoU_methylase"/>
    <property type="match status" value="1"/>
</dbReference>
<dbReference type="Proteomes" id="UP000264313">
    <property type="component" value="Unassembled WGS sequence"/>
</dbReference>
<dbReference type="InterPro" id="IPR029026">
    <property type="entry name" value="tRNA_m1G_MTases_N"/>
</dbReference>
<dbReference type="Gene3D" id="3.30.1330.30">
    <property type="match status" value="1"/>
</dbReference>
<dbReference type="AlphaFoldDB" id="A0A351RB65"/>
<dbReference type="GO" id="GO:0003723">
    <property type="term" value="F:RNA binding"/>
    <property type="evidence" value="ECO:0007669"/>
    <property type="project" value="InterPro"/>
</dbReference>
<dbReference type="GO" id="GO:0032259">
    <property type="term" value="P:methylation"/>
    <property type="evidence" value="ECO:0007669"/>
    <property type="project" value="UniProtKB-KW"/>
</dbReference>
<reference evidence="4 5" key="1">
    <citation type="journal article" date="2018" name="Nat. Biotechnol.">
        <title>A standardized bacterial taxonomy based on genome phylogeny substantially revises the tree of life.</title>
        <authorList>
            <person name="Parks D.H."/>
            <person name="Chuvochina M."/>
            <person name="Waite D.W."/>
            <person name="Rinke C."/>
            <person name="Skarshewski A."/>
            <person name="Chaumeil P.A."/>
            <person name="Hugenholtz P."/>
        </authorList>
    </citation>
    <scope>NUCLEOTIDE SEQUENCE [LARGE SCALE GENOMIC DNA]</scope>
    <source>
        <strain evidence="4">UBA9958</strain>
    </source>
</reference>